<dbReference type="InterPro" id="IPR002641">
    <property type="entry name" value="PNPLA_dom"/>
</dbReference>
<dbReference type="PROSITE" id="PS51635">
    <property type="entry name" value="PNPLA"/>
    <property type="match status" value="1"/>
</dbReference>
<organism evidence="5 6">
    <name type="scientific">Salinarimonas soli</name>
    <dbReference type="NCBI Taxonomy" id="1638099"/>
    <lineage>
        <taxon>Bacteria</taxon>
        <taxon>Pseudomonadati</taxon>
        <taxon>Pseudomonadota</taxon>
        <taxon>Alphaproteobacteria</taxon>
        <taxon>Hyphomicrobiales</taxon>
        <taxon>Salinarimonadaceae</taxon>
        <taxon>Salinarimonas</taxon>
    </lineage>
</organism>
<proteinExistence type="predicted"/>
<reference evidence="5 6" key="1">
    <citation type="submission" date="2019-09" db="EMBL/GenBank/DDBJ databases">
        <title>Salinarimonas rosea gen. nov., sp. nov., a new member of the a-2 subgroup of the Proteobacteria.</title>
        <authorList>
            <person name="Liu J."/>
        </authorList>
    </citation>
    <scope>NUCLEOTIDE SEQUENCE [LARGE SCALE GENOMIC DNA]</scope>
    <source>
        <strain evidence="5 6">BN140002</strain>
    </source>
</reference>
<keyword evidence="1 2" id="KW-0443">Lipid metabolism</keyword>
<evidence type="ECO:0000313" key="5">
    <source>
        <dbReference type="EMBL" id="KAA2237983.1"/>
    </source>
</evidence>
<gene>
    <name evidence="5" type="ORF">F0L46_06840</name>
</gene>
<name>A0A5B2VEL1_9HYPH</name>
<dbReference type="Proteomes" id="UP000323142">
    <property type="component" value="Unassembled WGS sequence"/>
</dbReference>
<evidence type="ECO:0000259" key="4">
    <source>
        <dbReference type="PROSITE" id="PS51635"/>
    </source>
</evidence>
<dbReference type="OrthoDB" id="9790176at2"/>
<keyword evidence="6" id="KW-1185">Reference proteome</keyword>
<dbReference type="InterPro" id="IPR016035">
    <property type="entry name" value="Acyl_Trfase/lysoPLipase"/>
</dbReference>
<dbReference type="SUPFAM" id="SSF52151">
    <property type="entry name" value="FabD/lysophospholipase-like"/>
    <property type="match status" value="1"/>
</dbReference>
<accession>A0A5B2VEL1</accession>
<evidence type="ECO:0000256" key="1">
    <source>
        <dbReference type="ARBA" id="ARBA00023098"/>
    </source>
</evidence>
<comment type="caution">
    <text evidence="2">Lacks conserved residue(s) required for the propagation of feature annotation.</text>
</comment>
<dbReference type="GO" id="GO:0016042">
    <property type="term" value="P:lipid catabolic process"/>
    <property type="evidence" value="ECO:0007669"/>
    <property type="project" value="UniProtKB-UniRule"/>
</dbReference>
<feature type="active site" description="Nucleophile" evidence="2">
    <location>
        <position position="130"/>
    </location>
</feature>
<evidence type="ECO:0000256" key="3">
    <source>
        <dbReference type="SAM" id="MobiDB-lite"/>
    </source>
</evidence>
<dbReference type="Gene3D" id="3.40.1090.10">
    <property type="entry name" value="Cytosolic phospholipase A2 catalytic domain"/>
    <property type="match status" value="2"/>
</dbReference>
<dbReference type="EMBL" id="VUOA01000016">
    <property type="protein sequence ID" value="KAA2237983.1"/>
    <property type="molecule type" value="Genomic_DNA"/>
</dbReference>
<sequence length="505" mass="54808">MTRPDVRPRTDRHASAGARAMPGGGADRMEPGRLIRAAAFAAVLGLAACASEALNLPINAPIGDSRQQGNWTFGDPVHDETYVGLAFSGGGMRAAAYTYGALQELDAYRVQTRAGLQPLTESIELVGGVSGGSVTAAYFGLKGREGLPEFRRRFLERNAEEGFDTQVSIGNVVKVLSAGGLNDRSRFPRWLDDNLFEGATYADLFARRRPVVWVTASDLYNRVPFVFEPITFSAICSDLSTVRLSEAVAASAAVPGVFLPVNVENFGATCGSRVPMFMQRALADSGSAAMLRASAQALTRLRDDPAAHRYVKLLDGGITDNFGVHPLAIMRTNRDRGHVPLTAEQGARLKRFLFLVIDSGRGPAGDWSRELKAPGVGDLVNALTDAAIVGATYRGYDYLRAVMRDWEEEMKQWRCSLSPAEVRRLRGSLQGWNCRDVTFSIGRVTFEDAGPQVKPLLDAVPTRFVLEPAIREMVIDAGAAAVRNNPTFREFVRRSGIKRVGEAGL</sequence>
<keyword evidence="2" id="KW-0442">Lipid degradation</keyword>
<evidence type="ECO:0000313" key="6">
    <source>
        <dbReference type="Proteomes" id="UP000323142"/>
    </source>
</evidence>
<protein>
    <submittedName>
        <fullName evidence="5">Patatin-like phospholipase family protein</fullName>
    </submittedName>
</protein>
<feature type="compositionally biased region" description="Basic and acidic residues" evidence="3">
    <location>
        <begin position="1"/>
        <end position="14"/>
    </location>
</feature>
<dbReference type="GO" id="GO:0016787">
    <property type="term" value="F:hydrolase activity"/>
    <property type="evidence" value="ECO:0007669"/>
    <property type="project" value="UniProtKB-UniRule"/>
</dbReference>
<feature type="short sequence motif" description="GXSXG" evidence="2">
    <location>
        <begin position="128"/>
        <end position="132"/>
    </location>
</feature>
<evidence type="ECO:0000256" key="2">
    <source>
        <dbReference type="PROSITE-ProRule" id="PRU01161"/>
    </source>
</evidence>
<feature type="region of interest" description="Disordered" evidence="3">
    <location>
        <begin position="1"/>
        <end position="28"/>
    </location>
</feature>
<reference evidence="5 6" key="2">
    <citation type="submission" date="2019-09" db="EMBL/GenBank/DDBJ databases">
        <authorList>
            <person name="Jin C."/>
        </authorList>
    </citation>
    <scope>NUCLEOTIDE SEQUENCE [LARGE SCALE GENOMIC DNA]</scope>
    <source>
        <strain evidence="5 6">BN140002</strain>
    </source>
</reference>
<feature type="active site" description="Proton acceptor" evidence="2">
    <location>
        <position position="315"/>
    </location>
</feature>
<keyword evidence="2" id="KW-0378">Hydrolase</keyword>
<dbReference type="AlphaFoldDB" id="A0A5B2VEL1"/>
<feature type="short sequence motif" description="DGA/G" evidence="2">
    <location>
        <begin position="315"/>
        <end position="317"/>
    </location>
</feature>
<comment type="caution">
    <text evidence="5">The sequence shown here is derived from an EMBL/GenBank/DDBJ whole genome shotgun (WGS) entry which is preliminary data.</text>
</comment>
<feature type="domain" description="PNPLA" evidence="4">
    <location>
        <begin position="85"/>
        <end position="328"/>
    </location>
</feature>
<dbReference type="Pfam" id="PF01734">
    <property type="entry name" value="Patatin"/>
    <property type="match status" value="1"/>
</dbReference>